<gene>
    <name evidence="1" type="ORF">L195_g030791</name>
</gene>
<evidence type="ECO:0000313" key="2">
    <source>
        <dbReference type="Proteomes" id="UP000236291"/>
    </source>
</evidence>
<proteinExistence type="predicted"/>
<sequence>MAMRGREIHYSLLVLEDREKEESLRARARGRARDSRSFVVFSSNS</sequence>
<name>A0A2K3L8J6_TRIPR</name>
<dbReference type="AlphaFoldDB" id="A0A2K3L8J6"/>
<comment type="caution">
    <text evidence="1">The sequence shown here is derived from an EMBL/GenBank/DDBJ whole genome shotgun (WGS) entry which is preliminary data.</text>
</comment>
<accession>A0A2K3L8J6</accession>
<organism evidence="1 2">
    <name type="scientific">Trifolium pratense</name>
    <name type="common">Red clover</name>
    <dbReference type="NCBI Taxonomy" id="57577"/>
    <lineage>
        <taxon>Eukaryota</taxon>
        <taxon>Viridiplantae</taxon>
        <taxon>Streptophyta</taxon>
        <taxon>Embryophyta</taxon>
        <taxon>Tracheophyta</taxon>
        <taxon>Spermatophyta</taxon>
        <taxon>Magnoliopsida</taxon>
        <taxon>eudicotyledons</taxon>
        <taxon>Gunneridae</taxon>
        <taxon>Pentapetalae</taxon>
        <taxon>rosids</taxon>
        <taxon>fabids</taxon>
        <taxon>Fabales</taxon>
        <taxon>Fabaceae</taxon>
        <taxon>Papilionoideae</taxon>
        <taxon>50 kb inversion clade</taxon>
        <taxon>NPAAA clade</taxon>
        <taxon>Hologalegina</taxon>
        <taxon>IRL clade</taxon>
        <taxon>Trifolieae</taxon>
        <taxon>Trifolium</taxon>
    </lineage>
</organism>
<dbReference type="EMBL" id="ASHM01028190">
    <property type="protein sequence ID" value="PNX74862.1"/>
    <property type="molecule type" value="Genomic_DNA"/>
</dbReference>
<dbReference type="Proteomes" id="UP000236291">
    <property type="component" value="Unassembled WGS sequence"/>
</dbReference>
<reference evidence="1 2" key="2">
    <citation type="journal article" date="2017" name="Front. Plant Sci.">
        <title>Gene Classification and Mining of Molecular Markers Useful in Red Clover (Trifolium pratense) Breeding.</title>
        <authorList>
            <person name="Istvanek J."/>
            <person name="Dluhosova J."/>
            <person name="Dluhos P."/>
            <person name="Patkova L."/>
            <person name="Nedelnik J."/>
            <person name="Repkova J."/>
        </authorList>
    </citation>
    <scope>NUCLEOTIDE SEQUENCE [LARGE SCALE GENOMIC DNA]</scope>
    <source>
        <strain evidence="2">cv. Tatra</strain>
        <tissue evidence="1">Young leaves</tissue>
    </source>
</reference>
<feature type="non-terminal residue" evidence="1">
    <location>
        <position position="45"/>
    </location>
</feature>
<reference evidence="1 2" key="1">
    <citation type="journal article" date="2014" name="Am. J. Bot.">
        <title>Genome assembly and annotation for red clover (Trifolium pratense; Fabaceae).</title>
        <authorList>
            <person name="Istvanek J."/>
            <person name="Jaros M."/>
            <person name="Krenek A."/>
            <person name="Repkova J."/>
        </authorList>
    </citation>
    <scope>NUCLEOTIDE SEQUENCE [LARGE SCALE GENOMIC DNA]</scope>
    <source>
        <strain evidence="2">cv. Tatra</strain>
        <tissue evidence="1">Young leaves</tissue>
    </source>
</reference>
<protein>
    <submittedName>
        <fullName evidence="1">Uncharacterized protein</fullName>
    </submittedName>
</protein>
<evidence type="ECO:0000313" key="1">
    <source>
        <dbReference type="EMBL" id="PNX74862.1"/>
    </source>
</evidence>